<reference evidence="1 2" key="1">
    <citation type="submission" date="2019-03" db="EMBL/GenBank/DDBJ databases">
        <title>Genomic Encyclopedia of Archaeal and Bacterial Type Strains, Phase II (KMG-II): from individual species to whole genera.</title>
        <authorList>
            <person name="Goeker M."/>
        </authorList>
    </citation>
    <scope>NUCLEOTIDE SEQUENCE [LARGE SCALE GENOMIC DNA]</scope>
    <source>
        <strain evidence="1 2">ATCC 25309</strain>
    </source>
</reference>
<dbReference type="Proteomes" id="UP000295662">
    <property type="component" value="Unassembled WGS sequence"/>
</dbReference>
<gene>
    <name evidence="1" type="ORF">EI77_00160</name>
</gene>
<protein>
    <submittedName>
        <fullName evidence="1">Uncharacterized protein</fullName>
    </submittedName>
</protein>
<accession>A0A4R7SNU7</accession>
<evidence type="ECO:0000313" key="1">
    <source>
        <dbReference type="EMBL" id="TDU80860.1"/>
    </source>
</evidence>
<name>A0A4R7SNU7_9BACT</name>
<dbReference type="AlphaFoldDB" id="A0A4R7SNU7"/>
<comment type="caution">
    <text evidence="1">The sequence shown here is derived from an EMBL/GenBank/DDBJ whole genome shotgun (WGS) entry which is preliminary data.</text>
</comment>
<keyword evidence="2" id="KW-1185">Reference proteome</keyword>
<evidence type="ECO:0000313" key="2">
    <source>
        <dbReference type="Proteomes" id="UP000295662"/>
    </source>
</evidence>
<sequence length="63" mass="7266">MATPDTHKRLFHAIVWRHEPDQVGERVTTYAEDVMAAKRLLEEKYGKGCVFDLHNASDAEKPR</sequence>
<dbReference type="EMBL" id="SOCA01000001">
    <property type="protein sequence ID" value="TDU80860.1"/>
    <property type="molecule type" value="Genomic_DNA"/>
</dbReference>
<organism evidence="1 2">
    <name type="scientific">Prosthecobacter fusiformis</name>
    <dbReference type="NCBI Taxonomy" id="48464"/>
    <lineage>
        <taxon>Bacteria</taxon>
        <taxon>Pseudomonadati</taxon>
        <taxon>Verrucomicrobiota</taxon>
        <taxon>Verrucomicrobiia</taxon>
        <taxon>Verrucomicrobiales</taxon>
        <taxon>Verrucomicrobiaceae</taxon>
        <taxon>Prosthecobacter</taxon>
    </lineage>
</organism>
<proteinExistence type="predicted"/>